<dbReference type="FunFam" id="1.25.40.10:FF:000158">
    <property type="entry name" value="pentatricopeptide repeat-containing protein At2g33680"/>
    <property type="match status" value="1"/>
</dbReference>
<dbReference type="InterPro" id="IPR002885">
    <property type="entry name" value="PPR_rpt"/>
</dbReference>
<evidence type="ECO:0000259" key="5">
    <source>
        <dbReference type="Pfam" id="PF00676"/>
    </source>
</evidence>
<name>A0A8X8Z2I1_SALSN</name>
<protein>
    <recommendedName>
        <fullName evidence="5">Dehydrogenase E1 component domain-containing protein</fullName>
    </recommendedName>
</protein>
<dbReference type="InterPro" id="IPR011990">
    <property type="entry name" value="TPR-like_helical_dom_sf"/>
</dbReference>
<dbReference type="GO" id="GO:0016624">
    <property type="term" value="F:oxidoreductase activity, acting on the aldehyde or oxo group of donors, disulfide as acceptor"/>
    <property type="evidence" value="ECO:0007669"/>
    <property type="project" value="InterPro"/>
</dbReference>
<evidence type="ECO:0000256" key="4">
    <source>
        <dbReference type="SAM" id="MobiDB-lite"/>
    </source>
</evidence>
<dbReference type="SUPFAM" id="SSF52518">
    <property type="entry name" value="Thiamin diphosphate-binding fold (THDP-binding)"/>
    <property type="match status" value="1"/>
</dbReference>
<comment type="caution">
    <text evidence="6">The sequence shown here is derived from an EMBL/GenBank/DDBJ whole genome shotgun (WGS) entry which is preliminary data.</text>
</comment>
<dbReference type="Gene3D" id="1.25.40.10">
    <property type="entry name" value="Tetratricopeptide repeat domain"/>
    <property type="match status" value="5"/>
</dbReference>
<dbReference type="Pfam" id="PF00676">
    <property type="entry name" value="E1_dh"/>
    <property type="match status" value="1"/>
</dbReference>
<dbReference type="AlphaFoldDB" id="A0A8X8Z2I1"/>
<dbReference type="EMBL" id="PNBA02000020">
    <property type="protein sequence ID" value="KAG6388622.1"/>
    <property type="molecule type" value="Genomic_DNA"/>
</dbReference>
<keyword evidence="1" id="KW-0677">Repeat</keyword>
<keyword evidence="2" id="KW-0560">Oxidoreductase</keyword>
<reference evidence="6" key="1">
    <citation type="submission" date="2018-01" db="EMBL/GenBank/DDBJ databases">
        <authorList>
            <person name="Mao J.F."/>
        </authorList>
    </citation>
    <scope>NUCLEOTIDE SEQUENCE</scope>
    <source>
        <strain evidence="6">Huo1</strain>
        <tissue evidence="6">Leaf</tissue>
    </source>
</reference>
<dbReference type="Proteomes" id="UP000298416">
    <property type="component" value="Unassembled WGS sequence"/>
</dbReference>
<gene>
    <name evidence="6" type="ORF">SASPL_150054</name>
</gene>
<evidence type="ECO:0000313" key="6">
    <source>
        <dbReference type="EMBL" id="KAG6388622.1"/>
    </source>
</evidence>
<dbReference type="GO" id="GO:0099402">
    <property type="term" value="P:plant organ development"/>
    <property type="evidence" value="ECO:0007669"/>
    <property type="project" value="UniProtKB-ARBA"/>
</dbReference>
<keyword evidence="7" id="KW-1185">Reference proteome</keyword>
<dbReference type="CDD" id="cd02000">
    <property type="entry name" value="TPP_E1_PDC_ADC_BCADC"/>
    <property type="match status" value="1"/>
</dbReference>
<dbReference type="Gene3D" id="3.40.50.970">
    <property type="match status" value="1"/>
</dbReference>
<dbReference type="InterPro" id="IPR029061">
    <property type="entry name" value="THDP-binding"/>
</dbReference>
<dbReference type="Pfam" id="PF13041">
    <property type="entry name" value="PPR_2"/>
    <property type="match status" value="2"/>
</dbReference>
<dbReference type="PROSITE" id="PS51375">
    <property type="entry name" value="PPR"/>
    <property type="match status" value="5"/>
</dbReference>
<dbReference type="PANTHER" id="PTHR47926">
    <property type="entry name" value="PENTATRICOPEPTIDE REPEAT-CONTAINING PROTEIN"/>
    <property type="match status" value="1"/>
</dbReference>
<proteinExistence type="predicted"/>
<dbReference type="NCBIfam" id="TIGR00756">
    <property type="entry name" value="PPR"/>
    <property type="match status" value="6"/>
</dbReference>
<dbReference type="PANTHER" id="PTHR47926:SF347">
    <property type="entry name" value="PENTATRICOPEPTIDE REPEAT-CONTAINING PROTEIN"/>
    <property type="match status" value="1"/>
</dbReference>
<evidence type="ECO:0000256" key="2">
    <source>
        <dbReference type="ARBA" id="ARBA00023002"/>
    </source>
</evidence>
<dbReference type="GO" id="GO:0003723">
    <property type="term" value="F:RNA binding"/>
    <property type="evidence" value="ECO:0007669"/>
    <property type="project" value="InterPro"/>
</dbReference>
<evidence type="ECO:0000313" key="7">
    <source>
        <dbReference type="Proteomes" id="UP000298416"/>
    </source>
</evidence>
<dbReference type="FunFam" id="3.40.50.970:FF:000108">
    <property type="entry name" value="2-oxoisovalerate dehydrogenase subunit alpha"/>
    <property type="match status" value="1"/>
</dbReference>
<dbReference type="FunFam" id="1.25.40.10:FF:000381">
    <property type="entry name" value="Pentatricopeptide repeat-containing protein"/>
    <property type="match status" value="1"/>
</dbReference>
<reference evidence="6" key="2">
    <citation type="submission" date="2020-08" db="EMBL/GenBank/DDBJ databases">
        <title>Plant Genome Project.</title>
        <authorList>
            <person name="Zhang R.-G."/>
        </authorList>
    </citation>
    <scope>NUCLEOTIDE SEQUENCE</scope>
    <source>
        <strain evidence="6">Huo1</strain>
        <tissue evidence="6">Leaf</tissue>
    </source>
</reference>
<evidence type="ECO:0000256" key="3">
    <source>
        <dbReference type="PROSITE-ProRule" id="PRU00708"/>
    </source>
</evidence>
<dbReference type="FunFam" id="1.25.40.10:FF:000425">
    <property type="entry name" value="Pentatricopeptide repeat-containing protein At3g26540"/>
    <property type="match status" value="1"/>
</dbReference>
<organism evidence="6">
    <name type="scientific">Salvia splendens</name>
    <name type="common">Scarlet sage</name>
    <dbReference type="NCBI Taxonomy" id="180675"/>
    <lineage>
        <taxon>Eukaryota</taxon>
        <taxon>Viridiplantae</taxon>
        <taxon>Streptophyta</taxon>
        <taxon>Embryophyta</taxon>
        <taxon>Tracheophyta</taxon>
        <taxon>Spermatophyta</taxon>
        <taxon>Magnoliopsida</taxon>
        <taxon>eudicotyledons</taxon>
        <taxon>Gunneridae</taxon>
        <taxon>Pentapetalae</taxon>
        <taxon>asterids</taxon>
        <taxon>lamiids</taxon>
        <taxon>Lamiales</taxon>
        <taxon>Lamiaceae</taxon>
        <taxon>Nepetoideae</taxon>
        <taxon>Mentheae</taxon>
        <taxon>Salviinae</taxon>
        <taxon>Salvia</taxon>
        <taxon>Salvia subgen. Calosphace</taxon>
        <taxon>core Calosphace</taxon>
    </lineage>
</organism>
<feature type="repeat" description="PPR" evidence="3">
    <location>
        <begin position="327"/>
        <end position="361"/>
    </location>
</feature>
<feature type="repeat" description="PPR" evidence="3">
    <location>
        <begin position="226"/>
        <end position="260"/>
    </location>
</feature>
<feature type="repeat" description="PPR" evidence="3">
    <location>
        <begin position="125"/>
        <end position="159"/>
    </location>
</feature>
<feature type="region of interest" description="Disordered" evidence="4">
    <location>
        <begin position="1"/>
        <end position="20"/>
    </location>
</feature>
<accession>A0A8X8Z2I1</accession>
<dbReference type="InterPro" id="IPR046960">
    <property type="entry name" value="PPR_At4g14850-like_plant"/>
</dbReference>
<dbReference type="Pfam" id="PF01535">
    <property type="entry name" value="PPR"/>
    <property type="match status" value="8"/>
</dbReference>
<dbReference type="GO" id="GO:0009451">
    <property type="term" value="P:RNA modification"/>
    <property type="evidence" value="ECO:0007669"/>
    <property type="project" value="InterPro"/>
</dbReference>
<feature type="repeat" description="PPR" evidence="3">
    <location>
        <begin position="560"/>
        <end position="594"/>
    </location>
</feature>
<evidence type="ECO:0000256" key="1">
    <source>
        <dbReference type="ARBA" id="ARBA00022737"/>
    </source>
</evidence>
<dbReference type="InterPro" id="IPR001017">
    <property type="entry name" value="DH_E1"/>
</dbReference>
<feature type="repeat" description="PPR" evidence="3">
    <location>
        <begin position="460"/>
        <end position="494"/>
    </location>
</feature>
<feature type="domain" description="Dehydrogenase E1 component" evidence="5">
    <location>
        <begin position="886"/>
        <end position="1183"/>
    </location>
</feature>
<sequence length="1186" mass="132362">MGSKAASVLSRHLRSSTAAHRPAPPLAVKELTTTIFNHVRLGRLSKAISILFSSATPLPFSIYAHLFRICASSKAIIETRKLESHLVTFNPDPPVFLLNRAIESYGRCHCVNDAEELFDEMPSRDGGSWNAMLTAYSRNGKAEEALDLFAVMIGEGVSASEVTFANVLASCGSELDVWLSRQVHSLVVKYGFSGNVILESSIVDVYGKCGAMIDARRMFDEIVYPNVVSWNVIVRRYLEFGEGSEAVRMFSRMLELNVKPMNYTVSNAILACSSFGGLREGVQIHGFCCKINMERDGVVSNTLIDMYAKCGDLESARTIFDLPCSKNVISYTSMVSACAISGRMSEARELFDEMPERTVISWNVMMAGYTRTSDWEKALEFLILMRRSTRDVDHVTLGLFLNICAAIPDMNLGKQVHGYAYRHGFCSNVFVGNALLDMYGKCGNLTGARNCFYTMSHSRDEVSWNVLLTSFARRGMSEQAMLVFSEMLGEARPSKFTFGTMLAACANIFALDTGKQIHAFMIRHGYVLDIVMTGALVDMYSKCRSIAYATRVFDTASRKDVILVNSMILGCLHNGMSGRVFELLDAMEEEGVRPDHNTFRGALRACVCDGRVELGAKLFESMSENYYLLPHLEDYESMIELYGENGLMDELEAFVKKLPFEPTAAMLIKVFDFSRKYKWLKLGEWAADRLNDLNPSKVVVDLGRRGGPATVAGYGWRSKNGSELNPSELEIYCGDDVCFVLTWQASIGNDERQMQIPHRFDKAQGFCLSFSVDLFVFERLFFSSRVPECVYTLSLRFSRGDLLELRCLTLTAVCGIVQSRVLMDAVKQILICYSFTLSGKSIGEQGIEEITDKRVPCYRLLDDDGFLISGTTYEQLDKETTVKMYESMVSLQIMDTIFYEAQRQGRLSFYVTSTGEEAINIATAAALSPDDIILPQYREPGILLWRDFSMEEFASQCFGTKDGHGKGRQTPIHYGSKSHNFFTVSSPIATQLPQVAGVTYSLKMDGKEACEVAFTGDGGTSEGDFHASMNFAAVMEAPVLFVCRNNGWAIRNPISQQFRRDGVVVKGQGYGIRSIRVGGNGALAVYSAVRAAKEMVVREQKPVLVEALTYRVGHHSTPDDSTKYRSVSEIEQWKSSGNPMTRFRNWVQANGWWTDEQETELRGAIRKQVLKAIQVAEKTQKPSLKD</sequence>